<comment type="caution">
    <text evidence="3">The sequence shown here is derived from an EMBL/GenBank/DDBJ whole genome shotgun (WGS) entry which is preliminary data.</text>
</comment>
<dbReference type="EMBL" id="WUPT01000001">
    <property type="protein sequence ID" value="MXQ07225.1"/>
    <property type="molecule type" value="Genomic_DNA"/>
</dbReference>
<feature type="signal peptide" evidence="1">
    <location>
        <begin position="1"/>
        <end position="22"/>
    </location>
</feature>
<dbReference type="InterPro" id="IPR003646">
    <property type="entry name" value="SH3-like_bac-type"/>
</dbReference>
<feature type="chain" id="PRO_5028879136" evidence="1">
    <location>
        <begin position="23"/>
        <end position="344"/>
    </location>
</feature>
<evidence type="ECO:0000313" key="3">
    <source>
        <dbReference type="EMBL" id="MXQ07225.1"/>
    </source>
</evidence>
<name>A0A7C9IRR6_9RHOB</name>
<gene>
    <name evidence="3" type="ORF">GQ651_05140</name>
</gene>
<dbReference type="RefSeq" id="WP_160763110.1">
    <property type="nucleotide sequence ID" value="NZ_WUPT01000001.1"/>
</dbReference>
<proteinExistence type="predicted"/>
<dbReference type="Gene3D" id="2.30.30.40">
    <property type="entry name" value="SH3 Domains"/>
    <property type="match status" value="1"/>
</dbReference>
<protein>
    <submittedName>
        <fullName evidence="3">SH3 domain-containing protein</fullName>
    </submittedName>
</protein>
<keyword evidence="4" id="KW-1185">Reference proteome</keyword>
<dbReference type="AlphaFoldDB" id="A0A7C9IRR6"/>
<dbReference type="Gene3D" id="2.60.120.380">
    <property type="match status" value="2"/>
</dbReference>
<sequence>MTLIRHVLAFLFVVSTAIGVSAQDRSVNVSFPPGMTATTIDGTVSGRDAVLYRVGAEAGQTMSVVLSSDNAATYFNVYAPGRSLGDEALAIGEMSDPINNWSGDLPASGEYTVAVFLFRSAARRGETSNFRLDVSVIGSTGEAVSNDFADGLAGGPDFLQVAVSGGGTLNLRAGPSGGAGIVTRLSNGQNVRNLGCRMTEGRRWCRVATLADPGYEGWAAGDFLIEGTAETTSGAPGMSVGDGEERVQFASGASGAEPRGQLAPGESRRYVLNARSGQNLYVRVAPQGDPMSYQIFNPDQTFLVDQVSSEQEYRSQLWQSGDHVVEVINRTNSVAGYSVIMGIE</sequence>
<keyword evidence="1" id="KW-0732">Signal</keyword>
<evidence type="ECO:0000313" key="4">
    <source>
        <dbReference type="Proteomes" id="UP000480350"/>
    </source>
</evidence>
<dbReference type="Proteomes" id="UP000480350">
    <property type="component" value="Unassembled WGS sequence"/>
</dbReference>
<organism evidence="3 4">
    <name type="scientific">Kangsaoukella pontilimi</name>
    <dbReference type="NCBI Taxonomy" id="2691042"/>
    <lineage>
        <taxon>Bacteria</taxon>
        <taxon>Pseudomonadati</taxon>
        <taxon>Pseudomonadota</taxon>
        <taxon>Alphaproteobacteria</taxon>
        <taxon>Rhodobacterales</taxon>
        <taxon>Paracoccaceae</taxon>
        <taxon>Kangsaoukella</taxon>
    </lineage>
</organism>
<reference evidence="3 4" key="2">
    <citation type="submission" date="2020-03" db="EMBL/GenBank/DDBJ databases">
        <title>Kangsaoukella pontilimi gen. nov., sp. nov., a new member of the family Rhodobacteraceae isolated from a tidal mudflat.</title>
        <authorList>
            <person name="Kim I.S."/>
        </authorList>
    </citation>
    <scope>NUCLEOTIDE SEQUENCE [LARGE SCALE GENOMIC DNA]</scope>
    <source>
        <strain evidence="3 4">GH1-50</strain>
    </source>
</reference>
<feature type="domain" description="SH3b" evidence="2">
    <location>
        <begin position="168"/>
        <end position="224"/>
    </location>
</feature>
<reference evidence="3 4" key="1">
    <citation type="submission" date="2019-12" db="EMBL/GenBank/DDBJ databases">
        <authorList>
            <person name="Lee S.D."/>
        </authorList>
    </citation>
    <scope>NUCLEOTIDE SEQUENCE [LARGE SCALE GENOMIC DNA]</scope>
    <source>
        <strain evidence="3 4">GH1-50</strain>
    </source>
</reference>
<evidence type="ECO:0000256" key="1">
    <source>
        <dbReference type="SAM" id="SignalP"/>
    </source>
</evidence>
<evidence type="ECO:0000259" key="2">
    <source>
        <dbReference type="Pfam" id="PF08239"/>
    </source>
</evidence>
<dbReference type="Pfam" id="PF08239">
    <property type="entry name" value="SH3_3"/>
    <property type="match status" value="1"/>
</dbReference>
<accession>A0A7C9IRR6</accession>